<protein>
    <recommendedName>
        <fullName evidence="2">Peptidase M13 N-terminal domain-containing protein</fullName>
    </recommendedName>
</protein>
<gene>
    <name evidence="3" type="ORF">V5799_010267</name>
</gene>
<dbReference type="GO" id="GO:0004222">
    <property type="term" value="F:metalloendopeptidase activity"/>
    <property type="evidence" value="ECO:0007669"/>
    <property type="project" value="InterPro"/>
</dbReference>
<sequence length="698" mass="77724">MMVLLLVLAVLVFPRENPPRHHIPCWAEPCRAYARALAASINSSRDPCDDFYLYVCDRWQPQFGGRSVLEDSALAFRSNVRGRAATAKPSRTSQDSYEKAAMLYKSCLAKQTTGVAEFKQFLRDRQLPWPNVDTRVSFLDVALDLSFNWHFPLLFYVYRLSAPAQSEHGSAENSAQRLVFTDDFLGQGPRALLEERGLRESNAAHICSLRDVLKEGGDRESGTSSCEYLDALQQRILGALISGKTHEREDDSWTQYENLESFASDLTSSVSGERWVTLIKKHSSDAKNLSVATPVDVRNRPHMRRLGSLLRTADPTSLLQLAGLCVVQGLGRFASQQLATLIYGDVSSRAQRHPELCYKFVDHVMPRLLSSRQVALTLDNERVEKANEVFDAVQSSIGASVRSAAWLDEGARPLAFKTVNLARLDYEAILTGQAEGVDLASHAIAAILPDFCDDFLDNLSLIPQKYWEEIHRGLTPATTAVALGGKSPWAFRDLTDTLWADVWRQHDASPFAPHTAVLPNLYMLESLFPPDAYESVNYGVVGSLLTRQLLTATIWAERRKGWPFPAPSVGGKNDSLHCIQEAFYDEAPHSAAVKEDLNYSTAMFVAAASLKPLYKALFNSAGYPDWSTGFEQYTANQLFFLALCFPSCGLQENRTGSQDEPSRSSWCNVPLRLFDSFSKAFECSHGKGMSAREACTVW</sequence>
<dbReference type="Pfam" id="PF05649">
    <property type="entry name" value="Peptidase_M13_N"/>
    <property type="match status" value="1"/>
</dbReference>
<dbReference type="PROSITE" id="PS51885">
    <property type="entry name" value="NEPRILYSIN"/>
    <property type="match status" value="1"/>
</dbReference>
<dbReference type="GO" id="GO:0016485">
    <property type="term" value="P:protein processing"/>
    <property type="evidence" value="ECO:0007669"/>
    <property type="project" value="TreeGrafter"/>
</dbReference>
<dbReference type="InterPro" id="IPR008753">
    <property type="entry name" value="Peptidase_M13_N"/>
</dbReference>
<dbReference type="SUPFAM" id="SSF55486">
    <property type="entry name" value="Metalloproteases ('zincins'), catalytic domain"/>
    <property type="match status" value="2"/>
</dbReference>
<reference evidence="3 4" key="1">
    <citation type="journal article" date="2023" name="Arcadia Sci">
        <title>De novo assembly of a long-read Amblyomma americanum tick genome.</title>
        <authorList>
            <person name="Chou S."/>
            <person name="Poskanzer K.E."/>
            <person name="Rollins M."/>
            <person name="Thuy-Boun P.S."/>
        </authorList>
    </citation>
    <scope>NUCLEOTIDE SEQUENCE [LARGE SCALE GENOMIC DNA]</scope>
    <source>
        <strain evidence="3">F_SG_1</strain>
        <tissue evidence="3">Salivary glands</tissue>
    </source>
</reference>
<dbReference type="InterPro" id="IPR042089">
    <property type="entry name" value="Peptidase_M13_dom_2"/>
</dbReference>
<dbReference type="Proteomes" id="UP001321473">
    <property type="component" value="Unassembled WGS sequence"/>
</dbReference>
<proteinExistence type="inferred from homology"/>
<dbReference type="EMBL" id="JARKHS020005626">
    <property type="protein sequence ID" value="KAK8783368.1"/>
    <property type="molecule type" value="Genomic_DNA"/>
</dbReference>
<feature type="domain" description="Peptidase M13 N-terminal" evidence="2">
    <location>
        <begin position="47"/>
        <end position="415"/>
    </location>
</feature>
<dbReference type="Gene3D" id="3.40.390.10">
    <property type="entry name" value="Collagenase (Catalytic Domain)"/>
    <property type="match status" value="2"/>
</dbReference>
<organism evidence="3 4">
    <name type="scientific">Amblyomma americanum</name>
    <name type="common">Lone star tick</name>
    <dbReference type="NCBI Taxonomy" id="6943"/>
    <lineage>
        <taxon>Eukaryota</taxon>
        <taxon>Metazoa</taxon>
        <taxon>Ecdysozoa</taxon>
        <taxon>Arthropoda</taxon>
        <taxon>Chelicerata</taxon>
        <taxon>Arachnida</taxon>
        <taxon>Acari</taxon>
        <taxon>Parasitiformes</taxon>
        <taxon>Ixodida</taxon>
        <taxon>Ixodoidea</taxon>
        <taxon>Ixodidae</taxon>
        <taxon>Amblyomminae</taxon>
        <taxon>Amblyomma</taxon>
    </lineage>
</organism>
<dbReference type="Gene3D" id="1.10.1380.10">
    <property type="entry name" value="Neutral endopeptidase , domain2"/>
    <property type="match status" value="1"/>
</dbReference>
<evidence type="ECO:0000256" key="1">
    <source>
        <dbReference type="ARBA" id="ARBA00007357"/>
    </source>
</evidence>
<accession>A0AAQ4F9R1</accession>
<dbReference type="InterPro" id="IPR000718">
    <property type="entry name" value="Peptidase_M13"/>
</dbReference>
<dbReference type="InterPro" id="IPR024079">
    <property type="entry name" value="MetalloPept_cat_dom_sf"/>
</dbReference>
<dbReference type="GO" id="GO:0005886">
    <property type="term" value="C:plasma membrane"/>
    <property type="evidence" value="ECO:0007669"/>
    <property type="project" value="TreeGrafter"/>
</dbReference>
<evidence type="ECO:0000259" key="2">
    <source>
        <dbReference type="Pfam" id="PF05649"/>
    </source>
</evidence>
<name>A0AAQ4F9R1_AMBAM</name>
<comment type="similarity">
    <text evidence="1">Belongs to the peptidase M13 family.</text>
</comment>
<keyword evidence="4" id="KW-1185">Reference proteome</keyword>
<evidence type="ECO:0000313" key="3">
    <source>
        <dbReference type="EMBL" id="KAK8783368.1"/>
    </source>
</evidence>
<evidence type="ECO:0000313" key="4">
    <source>
        <dbReference type="Proteomes" id="UP001321473"/>
    </source>
</evidence>
<comment type="caution">
    <text evidence="3">The sequence shown here is derived from an EMBL/GenBank/DDBJ whole genome shotgun (WGS) entry which is preliminary data.</text>
</comment>
<dbReference type="AlphaFoldDB" id="A0AAQ4F9R1"/>
<dbReference type="PANTHER" id="PTHR11733">
    <property type="entry name" value="ZINC METALLOPROTEASE FAMILY M13 NEPRILYSIN-RELATED"/>
    <property type="match status" value="1"/>
</dbReference>
<dbReference type="PANTHER" id="PTHR11733:SF241">
    <property type="entry name" value="GH26575P-RELATED"/>
    <property type="match status" value="1"/>
</dbReference>